<keyword evidence="8 11" id="KW-0472">Membrane</keyword>
<evidence type="ECO:0000256" key="4">
    <source>
        <dbReference type="ARBA" id="ARBA00022475"/>
    </source>
</evidence>
<evidence type="ECO:0000256" key="2">
    <source>
        <dbReference type="ARBA" id="ARBA00011262"/>
    </source>
</evidence>
<evidence type="ECO:0000256" key="9">
    <source>
        <dbReference type="ARBA" id="ARBA00025439"/>
    </source>
</evidence>
<feature type="transmembrane region" description="Helical" evidence="11">
    <location>
        <begin position="20"/>
        <end position="40"/>
    </location>
</feature>
<feature type="transmembrane region" description="Helical" evidence="11">
    <location>
        <begin position="92"/>
        <end position="110"/>
    </location>
</feature>
<protein>
    <recommendedName>
        <fullName evidence="10">Autoinducer 2 import system permease protein LsrC</fullName>
    </recommendedName>
</protein>
<evidence type="ECO:0000256" key="5">
    <source>
        <dbReference type="ARBA" id="ARBA00022519"/>
    </source>
</evidence>
<feature type="transmembrane region" description="Helical" evidence="11">
    <location>
        <begin position="211"/>
        <end position="233"/>
    </location>
</feature>
<dbReference type="PANTHER" id="PTHR32196">
    <property type="entry name" value="ABC TRANSPORTER PERMEASE PROTEIN YPHD-RELATED-RELATED"/>
    <property type="match status" value="1"/>
</dbReference>
<evidence type="ECO:0000313" key="12">
    <source>
        <dbReference type="EMBL" id="TDD71252.1"/>
    </source>
</evidence>
<gene>
    <name evidence="12" type="ORF">E1262_06465</name>
</gene>
<organism evidence="12 13">
    <name type="scientific">Jiangella aurantiaca</name>
    <dbReference type="NCBI Taxonomy" id="2530373"/>
    <lineage>
        <taxon>Bacteria</taxon>
        <taxon>Bacillati</taxon>
        <taxon>Actinomycetota</taxon>
        <taxon>Actinomycetes</taxon>
        <taxon>Jiangellales</taxon>
        <taxon>Jiangellaceae</taxon>
        <taxon>Jiangella</taxon>
    </lineage>
</organism>
<dbReference type="PANTHER" id="PTHR32196:SF29">
    <property type="entry name" value="AUTOINDUCER 2 IMPORT SYSTEM PERMEASE PROTEIN LSRC"/>
    <property type="match status" value="1"/>
</dbReference>
<dbReference type="OrthoDB" id="9808136at2"/>
<dbReference type="Proteomes" id="UP000295217">
    <property type="component" value="Unassembled WGS sequence"/>
</dbReference>
<keyword evidence="5" id="KW-0997">Cell inner membrane</keyword>
<dbReference type="InterPro" id="IPR001851">
    <property type="entry name" value="ABC_transp_permease"/>
</dbReference>
<evidence type="ECO:0000256" key="7">
    <source>
        <dbReference type="ARBA" id="ARBA00022989"/>
    </source>
</evidence>
<feature type="transmembrane region" description="Helical" evidence="11">
    <location>
        <begin position="52"/>
        <end position="72"/>
    </location>
</feature>
<keyword evidence="4" id="KW-1003">Cell membrane</keyword>
<evidence type="ECO:0000256" key="6">
    <source>
        <dbReference type="ARBA" id="ARBA00022692"/>
    </source>
</evidence>
<evidence type="ECO:0000256" key="1">
    <source>
        <dbReference type="ARBA" id="ARBA00004651"/>
    </source>
</evidence>
<comment type="subunit">
    <text evidence="2">The complex is composed of two ATP-binding proteins (LsrA), two transmembrane proteins (LsrC and LsrD) and a solute-binding protein (LsrB).</text>
</comment>
<dbReference type="RefSeq" id="WP_132102318.1">
    <property type="nucleotide sequence ID" value="NZ_SMLB01000006.1"/>
</dbReference>
<name>A0A4R5AM38_9ACTN</name>
<keyword evidence="3" id="KW-0813">Transport</keyword>
<evidence type="ECO:0000313" key="13">
    <source>
        <dbReference type="Proteomes" id="UP000295217"/>
    </source>
</evidence>
<dbReference type="EMBL" id="SMLB01000006">
    <property type="protein sequence ID" value="TDD71252.1"/>
    <property type="molecule type" value="Genomic_DNA"/>
</dbReference>
<proteinExistence type="predicted"/>
<evidence type="ECO:0000256" key="8">
    <source>
        <dbReference type="ARBA" id="ARBA00023136"/>
    </source>
</evidence>
<comment type="caution">
    <text evidence="12">The sequence shown here is derived from an EMBL/GenBank/DDBJ whole genome shotgun (WGS) entry which is preliminary data.</text>
</comment>
<keyword evidence="6 11" id="KW-0812">Transmembrane</keyword>
<dbReference type="GO" id="GO:0022857">
    <property type="term" value="F:transmembrane transporter activity"/>
    <property type="evidence" value="ECO:0007669"/>
    <property type="project" value="InterPro"/>
</dbReference>
<evidence type="ECO:0000256" key="3">
    <source>
        <dbReference type="ARBA" id="ARBA00022448"/>
    </source>
</evidence>
<sequence length="316" mass="31621">MTVMRLPLGASTRSSLRAGWGLWALAVLTTAGAAIALPAFRTPTSMTSLMASLAPLLLVATGQAVVVLLGGIDLSVGAVLGLATVLVATTESVPVAVALALLAGLAAGAANGLGVLAGVNPLIMTFAAGGIVQGIALLRLSAPGGAVPGAVIDAVTWQAGTVPVAFMAAVGVLALVWFATTQARWGRLLQAAGFASDNARRLGLPVGRVTLLAYSAAGLLAAFAGLAVIARTYSGDALSGTPFVLDSVTAVLVAGIALTGGRGSVLAVLPAAVLLGVVDQVIRLTGTNTNYQFVLKGLILIAAMWLYQAARRRERP</sequence>
<comment type="function">
    <text evidence="9">Part of the ABC transporter complex LsrABCD involved in autoinducer 2 (AI-2) import. Probably responsible for the translocation of the substrate across the membrane.</text>
</comment>
<dbReference type="AlphaFoldDB" id="A0A4R5AM38"/>
<accession>A0A4R5AM38</accession>
<keyword evidence="13" id="KW-1185">Reference proteome</keyword>
<dbReference type="CDD" id="cd06579">
    <property type="entry name" value="TM_PBP1_transp_AraH_like"/>
    <property type="match status" value="1"/>
</dbReference>
<feature type="transmembrane region" description="Helical" evidence="11">
    <location>
        <begin position="291"/>
        <end position="310"/>
    </location>
</feature>
<feature type="transmembrane region" description="Helical" evidence="11">
    <location>
        <begin position="122"/>
        <end position="142"/>
    </location>
</feature>
<keyword evidence="7 11" id="KW-1133">Transmembrane helix</keyword>
<dbReference type="GO" id="GO:0005886">
    <property type="term" value="C:plasma membrane"/>
    <property type="evidence" value="ECO:0007669"/>
    <property type="project" value="UniProtKB-SubCell"/>
</dbReference>
<evidence type="ECO:0000256" key="11">
    <source>
        <dbReference type="SAM" id="Phobius"/>
    </source>
</evidence>
<feature type="transmembrane region" description="Helical" evidence="11">
    <location>
        <begin position="265"/>
        <end position="285"/>
    </location>
</feature>
<evidence type="ECO:0000256" key="10">
    <source>
        <dbReference type="ARBA" id="ARBA00039382"/>
    </source>
</evidence>
<reference evidence="12 13" key="1">
    <citation type="submission" date="2019-02" db="EMBL/GenBank/DDBJ databases">
        <title>Draft genome sequences of novel Actinobacteria.</title>
        <authorList>
            <person name="Sahin N."/>
            <person name="Ay H."/>
            <person name="Saygin H."/>
        </authorList>
    </citation>
    <scope>NUCLEOTIDE SEQUENCE [LARGE SCALE GENOMIC DNA]</scope>
    <source>
        <strain evidence="12 13">8K307</strain>
    </source>
</reference>
<dbReference type="Pfam" id="PF02653">
    <property type="entry name" value="BPD_transp_2"/>
    <property type="match status" value="1"/>
</dbReference>
<feature type="transmembrane region" description="Helical" evidence="11">
    <location>
        <begin position="162"/>
        <end position="180"/>
    </location>
</feature>
<comment type="subcellular location">
    <subcellularLocation>
        <location evidence="1">Cell membrane</location>
        <topology evidence="1">Multi-pass membrane protein</topology>
    </subcellularLocation>
</comment>